<dbReference type="EMBL" id="ONZP01000126">
    <property type="protein sequence ID" value="SPJ74488.1"/>
    <property type="molecule type" value="Genomic_DNA"/>
</dbReference>
<dbReference type="GO" id="GO:0006654">
    <property type="term" value="P:phosphatidic acid biosynthetic process"/>
    <property type="evidence" value="ECO:0007669"/>
    <property type="project" value="TreeGrafter"/>
</dbReference>
<dbReference type="Proteomes" id="UP001187734">
    <property type="component" value="Unassembled WGS sequence"/>
</dbReference>
<gene>
    <name evidence="5" type="ORF">FTOL_04219</name>
</gene>
<dbReference type="Gene3D" id="3.40.50.720">
    <property type="entry name" value="NAD(P)-binding Rossmann-like Domain"/>
    <property type="match status" value="1"/>
</dbReference>
<sequence>MSNSSKRSILITGCSQGGAGNALALEFAAKGFRVFATARSLKTLGNLTEKGIETLTLDVTKPESIANLKTEIATRTGGSLDILFNNAGALYEAPAVEADPARVRSLFDTNVFGLMEVVTAFTPLLLASVSQNYAPTIVNVASILARLPSPFSSAYNATKAAVVAYSDTLRLEVRPLGLKVVTLHMGEVSTPLMATDNIDFGAESIYHDAEAAVKQRTTTHLDKTMSPEQFARQVVGEIISGKQSFLWKGTNAWLVWLLNKLGPRTVFDSTLVKAAGLDNKKTQAGVYKRGQEVAKRTAQVQGI</sequence>
<comment type="similarity">
    <text evidence="1 4">Belongs to the short-chain dehydrogenases/reductases (SDR) family.</text>
</comment>
<keyword evidence="6" id="KW-1185">Reference proteome</keyword>
<dbReference type="InterPro" id="IPR020904">
    <property type="entry name" value="Sc_DH/Rdtase_CS"/>
</dbReference>
<reference evidence="5" key="1">
    <citation type="submission" date="2018-03" db="EMBL/GenBank/DDBJ databases">
        <authorList>
            <person name="Guldener U."/>
        </authorList>
    </citation>
    <scope>NUCLEOTIDE SEQUENCE</scope>
</reference>
<organism evidence="5 6">
    <name type="scientific">Fusarium torulosum</name>
    <dbReference type="NCBI Taxonomy" id="33205"/>
    <lineage>
        <taxon>Eukaryota</taxon>
        <taxon>Fungi</taxon>
        <taxon>Dikarya</taxon>
        <taxon>Ascomycota</taxon>
        <taxon>Pezizomycotina</taxon>
        <taxon>Sordariomycetes</taxon>
        <taxon>Hypocreomycetidae</taxon>
        <taxon>Hypocreales</taxon>
        <taxon>Nectriaceae</taxon>
        <taxon>Fusarium</taxon>
    </lineage>
</organism>
<comment type="caution">
    <text evidence="5">The sequence shown here is derived from an EMBL/GenBank/DDBJ whole genome shotgun (WGS) entry which is preliminary data.</text>
</comment>
<keyword evidence="2" id="KW-0521">NADP</keyword>
<dbReference type="AlphaFoldDB" id="A0AAE8SFX2"/>
<evidence type="ECO:0000313" key="6">
    <source>
        <dbReference type="Proteomes" id="UP001187734"/>
    </source>
</evidence>
<accession>A0AAE8SFX2</accession>
<proteinExistence type="inferred from homology"/>
<dbReference type="PROSITE" id="PS00061">
    <property type="entry name" value="ADH_SHORT"/>
    <property type="match status" value="1"/>
</dbReference>
<dbReference type="PRINTS" id="PR00080">
    <property type="entry name" value="SDRFAMILY"/>
</dbReference>
<dbReference type="InterPro" id="IPR036291">
    <property type="entry name" value="NAD(P)-bd_dom_sf"/>
</dbReference>
<dbReference type="GO" id="GO:0004806">
    <property type="term" value="F:triacylglycerol lipase activity"/>
    <property type="evidence" value="ECO:0007669"/>
    <property type="project" value="TreeGrafter"/>
</dbReference>
<dbReference type="PANTHER" id="PTHR44169">
    <property type="entry name" value="NADPH-DEPENDENT 1-ACYLDIHYDROXYACETONE PHOSPHATE REDUCTASE"/>
    <property type="match status" value="1"/>
</dbReference>
<dbReference type="InterPro" id="IPR002347">
    <property type="entry name" value="SDR_fam"/>
</dbReference>
<protein>
    <submittedName>
        <fullName evidence="5">Related to 1-acyldihydroxyacetone-phosphate reductase</fullName>
    </submittedName>
</protein>
<evidence type="ECO:0000256" key="3">
    <source>
        <dbReference type="ARBA" id="ARBA00023002"/>
    </source>
</evidence>
<name>A0AAE8SFX2_9HYPO</name>
<dbReference type="GO" id="GO:0000140">
    <property type="term" value="F:acylglycerone-phosphate reductase (NADP+) activity"/>
    <property type="evidence" value="ECO:0007669"/>
    <property type="project" value="TreeGrafter"/>
</dbReference>
<dbReference type="PANTHER" id="PTHR44169:SF6">
    <property type="entry name" value="NADPH-DEPENDENT 1-ACYLDIHYDROXYACETONE PHOSPHATE REDUCTASE"/>
    <property type="match status" value="1"/>
</dbReference>
<dbReference type="SUPFAM" id="SSF51735">
    <property type="entry name" value="NAD(P)-binding Rossmann-fold domains"/>
    <property type="match status" value="1"/>
</dbReference>
<dbReference type="PRINTS" id="PR00081">
    <property type="entry name" value="GDHRDH"/>
</dbReference>
<keyword evidence="3" id="KW-0560">Oxidoreductase</keyword>
<evidence type="ECO:0000256" key="2">
    <source>
        <dbReference type="ARBA" id="ARBA00022857"/>
    </source>
</evidence>
<evidence type="ECO:0000256" key="4">
    <source>
        <dbReference type="RuleBase" id="RU000363"/>
    </source>
</evidence>
<dbReference type="GO" id="GO:0019433">
    <property type="term" value="P:triglyceride catabolic process"/>
    <property type="evidence" value="ECO:0007669"/>
    <property type="project" value="TreeGrafter"/>
</dbReference>
<evidence type="ECO:0000313" key="5">
    <source>
        <dbReference type="EMBL" id="SPJ74488.1"/>
    </source>
</evidence>
<dbReference type="GO" id="GO:0005783">
    <property type="term" value="C:endoplasmic reticulum"/>
    <property type="evidence" value="ECO:0007669"/>
    <property type="project" value="TreeGrafter"/>
</dbReference>
<dbReference type="Pfam" id="PF00106">
    <property type="entry name" value="adh_short"/>
    <property type="match status" value="1"/>
</dbReference>
<evidence type="ECO:0000256" key="1">
    <source>
        <dbReference type="ARBA" id="ARBA00006484"/>
    </source>
</evidence>
<dbReference type="GO" id="GO:0005811">
    <property type="term" value="C:lipid droplet"/>
    <property type="evidence" value="ECO:0007669"/>
    <property type="project" value="TreeGrafter"/>
</dbReference>